<dbReference type="EMBL" id="GGEC01029196">
    <property type="protein sequence ID" value="MBX09680.1"/>
    <property type="molecule type" value="Transcribed_RNA"/>
</dbReference>
<name>A0A2P2KVB2_RHIMU</name>
<dbReference type="AlphaFoldDB" id="A0A2P2KVB2"/>
<protein>
    <submittedName>
        <fullName evidence="1 3">Receptor-like cytosolic serine/threonine-protein kinase RBK2</fullName>
    </submittedName>
</protein>
<reference evidence="2" key="1">
    <citation type="submission" date="2018-02" db="EMBL/GenBank/DDBJ databases">
        <title>Rhizophora mucronata_Transcriptome.</title>
        <authorList>
            <person name="Meera S.P."/>
            <person name="Sreeshan A."/>
            <person name="Augustine A."/>
        </authorList>
    </citation>
    <scope>NUCLEOTIDE SEQUENCE</scope>
    <source>
        <tissue evidence="2">Leaf</tissue>
    </source>
</reference>
<sequence length="182" mass="21062">MLGGIGVICQVFRCLSHGPLQMNFPFLRIGPVLKMLLKATTRRHLLFVILCRHNSNGKIEKERERLENFDTFWPTAHPVYSHKTQTEGTWFRPHPVLTNEGNAYEQIEQQGRVETLTTRCLFGNDEQSSCLLQHQNNRVRKAIIPERQSYKQQKVCFSSTNREQTITASNLQNFLHALEVIA</sequence>
<proteinExistence type="predicted"/>
<dbReference type="EMBL" id="GGEC01029192">
    <property type="protein sequence ID" value="MBX09676.1"/>
    <property type="molecule type" value="Transcribed_RNA"/>
</dbReference>
<keyword evidence="1" id="KW-0675">Receptor</keyword>
<evidence type="ECO:0000313" key="2">
    <source>
        <dbReference type="EMBL" id="MBX09680.1"/>
    </source>
</evidence>
<keyword evidence="1" id="KW-0418">Kinase</keyword>
<evidence type="ECO:0000313" key="1">
    <source>
        <dbReference type="EMBL" id="MBX09676.1"/>
    </source>
</evidence>
<keyword evidence="1" id="KW-0808">Transferase</keyword>
<dbReference type="GO" id="GO:0016301">
    <property type="term" value="F:kinase activity"/>
    <property type="evidence" value="ECO:0007669"/>
    <property type="project" value="UniProtKB-KW"/>
</dbReference>
<accession>A0A2P2KVB2</accession>
<evidence type="ECO:0000313" key="3">
    <source>
        <dbReference type="EMBL" id="MBX09683.1"/>
    </source>
</evidence>
<dbReference type="EMBL" id="GGEC01029199">
    <property type="protein sequence ID" value="MBX09683.1"/>
    <property type="molecule type" value="Transcribed_RNA"/>
</dbReference>
<organism evidence="2">
    <name type="scientific">Rhizophora mucronata</name>
    <name type="common">Asiatic mangrove</name>
    <dbReference type="NCBI Taxonomy" id="61149"/>
    <lineage>
        <taxon>Eukaryota</taxon>
        <taxon>Viridiplantae</taxon>
        <taxon>Streptophyta</taxon>
        <taxon>Embryophyta</taxon>
        <taxon>Tracheophyta</taxon>
        <taxon>Spermatophyta</taxon>
        <taxon>Magnoliopsida</taxon>
        <taxon>eudicotyledons</taxon>
        <taxon>Gunneridae</taxon>
        <taxon>Pentapetalae</taxon>
        <taxon>rosids</taxon>
        <taxon>fabids</taxon>
        <taxon>Malpighiales</taxon>
        <taxon>Rhizophoraceae</taxon>
        <taxon>Rhizophora</taxon>
    </lineage>
</organism>